<dbReference type="SUPFAM" id="SSF47031">
    <property type="entry name" value="Second domain of FERM"/>
    <property type="match status" value="1"/>
</dbReference>
<evidence type="ECO:0000259" key="2">
    <source>
        <dbReference type="PROSITE" id="PS50003"/>
    </source>
</evidence>
<dbReference type="InterPro" id="IPR000219">
    <property type="entry name" value="DH_dom"/>
</dbReference>
<name>A0A7M5XCN6_9CNID</name>
<dbReference type="FunFam" id="2.30.29.30:FF:000002">
    <property type="entry name" value="Band 4.1-like protein 5 isoform 1"/>
    <property type="match status" value="1"/>
</dbReference>
<keyword evidence="6" id="KW-1185">Reference proteome</keyword>
<dbReference type="InterPro" id="IPR019749">
    <property type="entry name" value="Band_41_domain"/>
</dbReference>
<evidence type="ECO:0000259" key="3">
    <source>
        <dbReference type="PROSITE" id="PS50010"/>
    </source>
</evidence>
<dbReference type="InterPro" id="IPR019748">
    <property type="entry name" value="FERM_central"/>
</dbReference>
<reference evidence="5" key="1">
    <citation type="submission" date="2021-01" db="UniProtKB">
        <authorList>
            <consortium name="EnsemblMetazoa"/>
        </authorList>
    </citation>
    <scope>IDENTIFICATION</scope>
</reference>
<evidence type="ECO:0000259" key="4">
    <source>
        <dbReference type="PROSITE" id="PS50057"/>
    </source>
</evidence>
<dbReference type="PRINTS" id="PR00661">
    <property type="entry name" value="ERMFAMILY"/>
</dbReference>
<dbReference type="InterPro" id="IPR029071">
    <property type="entry name" value="Ubiquitin-like_domsf"/>
</dbReference>
<dbReference type="PROSITE" id="PS50010">
    <property type="entry name" value="DH_2"/>
    <property type="match status" value="1"/>
</dbReference>
<dbReference type="OrthoDB" id="6019435at2759"/>
<feature type="region of interest" description="Disordered" evidence="1">
    <location>
        <begin position="321"/>
        <end position="392"/>
    </location>
</feature>
<dbReference type="InterPro" id="IPR019747">
    <property type="entry name" value="FERM_CS"/>
</dbReference>
<feature type="compositionally biased region" description="Basic and acidic residues" evidence="1">
    <location>
        <begin position="322"/>
        <end position="331"/>
    </location>
</feature>
<dbReference type="PANTHER" id="PTHR45858">
    <property type="entry name" value="FERM DOMAIN CONTAINING PROTEIN"/>
    <property type="match status" value="1"/>
</dbReference>
<dbReference type="RefSeq" id="XP_066933464.1">
    <property type="nucleotide sequence ID" value="XM_067077363.1"/>
</dbReference>
<dbReference type="InterPro" id="IPR000798">
    <property type="entry name" value="Ez/rad/moesin-like"/>
</dbReference>
<dbReference type="InterPro" id="IPR011993">
    <property type="entry name" value="PH-like_dom_sf"/>
</dbReference>
<dbReference type="FunFam" id="3.10.20.90:FF:000040">
    <property type="entry name" value="FERM, RhoGEF and pleckstrin domain-containing protein"/>
    <property type="match status" value="1"/>
</dbReference>
<dbReference type="Gene3D" id="1.20.80.10">
    <property type="match status" value="1"/>
</dbReference>
<dbReference type="CDD" id="cd00160">
    <property type="entry name" value="RhoGEF"/>
    <property type="match status" value="1"/>
</dbReference>
<dbReference type="PROSITE" id="PS50003">
    <property type="entry name" value="PH_DOMAIN"/>
    <property type="match status" value="2"/>
</dbReference>
<dbReference type="Proteomes" id="UP000594262">
    <property type="component" value="Unplaced"/>
</dbReference>
<dbReference type="CDD" id="cd01220">
    <property type="entry name" value="PH1_FARP1-like"/>
    <property type="match status" value="1"/>
</dbReference>
<dbReference type="SMART" id="SM00295">
    <property type="entry name" value="B41"/>
    <property type="match status" value="1"/>
</dbReference>
<feature type="region of interest" description="Disordered" evidence="1">
    <location>
        <begin position="454"/>
        <end position="481"/>
    </location>
</feature>
<dbReference type="FunFam" id="1.20.80.10:FF:000005">
    <property type="entry name" value="FERM, RhoGEF and pleckstrin domain-containing protein 1"/>
    <property type="match status" value="1"/>
</dbReference>
<dbReference type="EnsemblMetazoa" id="CLYHEMT021243.1">
    <property type="protein sequence ID" value="CLYHEMP021243.1"/>
    <property type="gene ID" value="CLYHEMG021243"/>
</dbReference>
<dbReference type="PRINTS" id="PR00935">
    <property type="entry name" value="BAND41"/>
</dbReference>
<dbReference type="SMART" id="SM00233">
    <property type="entry name" value="PH"/>
    <property type="match status" value="2"/>
</dbReference>
<dbReference type="InterPro" id="IPR001849">
    <property type="entry name" value="PH_domain"/>
</dbReference>
<feature type="compositionally biased region" description="Polar residues" evidence="1">
    <location>
        <begin position="371"/>
        <end position="382"/>
    </location>
</feature>
<dbReference type="InterPro" id="IPR018980">
    <property type="entry name" value="FERM_PH-like_C"/>
</dbReference>
<feature type="region of interest" description="Disordered" evidence="1">
    <location>
        <begin position="496"/>
        <end position="522"/>
    </location>
</feature>
<dbReference type="GO" id="GO:0008092">
    <property type="term" value="F:cytoskeletal protein binding"/>
    <property type="evidence" value="ECO:0007669"/>
    <property type="project" value="InterPro"/>
</dbReference>
<dbReference type="SMART" id="SM01196">
    <property type="entry name" value="FERM_C"/>
    <property type="match status" value="1"/>
</dbReference>
<feature type="domain" description="PH" evidence="2">
    <location>
        <begin position="1120"/>
        <end position="1216"/>
    </location>
</feature>
<dbReference type="Gene3D" id="3.10.20.90">
    <property type="entry name" value="Phosphatidylinositol 3-kinase Catalytic Subunit, Chain A, domain 1"/>
    <property type="match status" value="1"/>
</dbReference>
<accession>A0A7M5XCN6</accession>
<dbReference type="InterPro" id="IPR035899">
    <property type="entry name" value="DBL_dom_sf"/>
</dbReference>
<evidence type="ECO:0000313" key="5">
    <source>
        <dbReference type="EnsemblMetazoa" id="CLYHEMP021243.1"/>
    </source>
</evidence>
<dbReference type="GO" id="GO:0005085">
    <property type="term" value="F:guanyl-nucleotide exchange factor activity"/>
    <property type="evidence" value="ECO:0007669"/>
    <property type="project" value="InterPro"/>
</dbReference>
<organism evidence="5 6">
    <name type="scientific">Clytia hemisphaerica</name>
    <dbReference type="NCBI Taxonomy" id="252671"/>
    <lineage>
        <taxon>Eukaryota</taxon>
        <taxon>Metazoa</taxon>
        <taxon>Cnidaria</taxon>
        <taxon>Hydrozoa</taxon>
        <taxon>Hydroidolina</taxon>
        <taxon>Leptothecata</taxon>
        <taxon>Obeliida</taxon>
        <taxon>Clytiidae</taxon>
        <taxon>Clytia</taxon>
    </lineage>
</organism>
<feature type="domain" description="PH" evidence="2">
    <location>
        <begin position="903"/>
        <end position="1001"/>
    </location>
</feature>
<protein>
    <submittedName>
        <fullName evidence="5">Uncharacterized protein</fullName>
    </submittedName>
</protein>
<proteinExistence type="predicted"/>
<dbReference type="Pfam" id="PF00373">
    <property type="entry name" value="FERM_M"/>
    <property type="match status" value="1"/>
</dbReference>
<dbReference type="PROSITE" id="PS50057">
    <property type="entry name" value="FERM_3"/>
    <property type="match status" value="1"/>
</dbReference>
<dbReference type="InterPro" id="IPR018979">
    <property type="entry name" value="FERM_N"/>
</dbReference>
<dbReference type="InterPro" id="IPR000299">
    <property type="entry name" value="FERM_domain"/>
</dbReference>
<feature type="domain" description="FERM" evidence="4">
    <location>
        <begin position="19"/>
        <end position="300"/>
    </location>
</feature>
<sequence>MNGDANGKPLKRTSSLVKGRMQVSLLDDTVVAFDVEQRSKGHELYAKVNKHLNLDEPEFFGLLFQDEHENQTWLDHMKPISKQVKDPTKITFKFRVRFYTPDPNSLQEYTRYLFTLQVRRDLLDGRLYCVEDTGALLASYIVQGELGDYDPLNHKEGYLAGFQFVPNQTKDIEEKIVSYHRSHRGESPAESDHNMLEIARKIEMYGITLYPAQDSDGVKLNLAVYHSGILVFQDRNRVINNFSWANIRKVTFKKKRFLIKLHKGTNEENDTLLFNLCSRAGAKSFWKVCINHHVFFRYNKAPRLKKKSSFKRGSRYRYSGRTKKEISDEATNKFQASSVDPGSDRGHARLSGTYNFPETPSSHAVSSSASFNRQVSEDQGSYSIGGEAYSPEPIRHEITTPLPTYQSTIEPSPPTQHTVITMQHQETLDTDSCHGEAGLVPPSYEDVVNTTTIENDAGDSDKYSVHEEEQETEMESTPPITSSIDYQVETDLPEADLPQASSSEPPTPPSTNGFSLTNGHAEGDDLSLDATINITSTDGGGLGDEMESMFNKLTSEYGSKNTSWKYDLSPLSSPSANRNTSFDHEDSKIEADKHHSTLAPEADADSEVQLREQVKALYLQNCPTTHSYDSDSDASAISVDDEGSAFEDDLSYAGSATSSVSSIHKNRDYLSELRLKYRSNGKIYHIAKEILQTERTYVKDLEVLTVSFRDVVENDNALPARLLKFLYENIDPLYDFHCSLLAELEERISLWDSSSTTEASRDNIQKIGDIMHRNMRQIKMYTSCIKKHCDIIIELEKYANKSPDFERAYKEFEMSKVCYLSVNSFLMKPTQRILYYRSMLNKLTNEYGKGSADAIDSKVAYEEIVEACKIIEPSISKLENMHKLVELERDLVAITDLLHPKRLFIREGCLHKICRKGPQPRMFFLLSDILLYTSQGVTATNQFRARAQIPLRSIRVEEGGVELHGLYAFTIVGPGTKSFIVAASSPDEKQKWMEDIRRAINNAIKMGMCVDCQSNKSEFILYVGQDNSHMCHKCQSEIEQLGNMAPEERLQFWQSRFPPPPNIKRPSLDADSDDEGSYTVNDMYNSLDRRHAHSRTISTRRVCWHRNTSISMKEYTLSIQNSISGELFRRYKNTSKWQKLWVVFTNFCLYFFKTGDEDAPLANLPLLGYTISRPTEAETHEEFAFKLQFKTHQYLFKTDNEYTYERWYDVLSTATKASNTLSSRSRRKLPSIS</sequence>
<dbReference type="Pfam" id="PF00169">
    <property type="entry name" value="PH"/>
    <property type="match status" value="2"/>
</dbReference>
<feature type="compositionally biased region" description="Low complexity" evidence="1">
    <location>
        <begin position="361"/>
        <end position="370"/>
    </location>
</feature>
<dbReference type="SMART" id="SM00325">
    <property type="entry name" value="RhoGEF"/>
    <property type="match status" value="1"/>
</dbReference>
<dbReference type="Gene3D" id="1.20.900.10">
    <property type="entry name" value="Dbl homology (DH) domain"/>
    <property type="match status" value="1"/>
</dbReference>
<dbReference type="Pfam" id="PF09379">
    <property type="entry name" value="FERM_N"/>
    <property type="match status" value="1"/>
</dbReference>
<dbReference type="SUPFAM" id="SSF50729">
    <property type="entry name" value="PH domain-like"/>
    <property type="match status" value="3"/>
</dbReference>
<dbReference type="Pfam" id="PF09380">
    <property type="entry name" value="FERM_C"/>
    <property type="match status" value="1"/>
</dbReference>
<feature type="domain" description="DH" evidence="3">
    <location>
        <begin position="682"/>
        <end position="881"/>
    </location>
</feature>
<dbReference type="CDD" id="cd14473">
    <property type="entry name" value="FERM_B-lobe"/>
    <property type="match status" value="1"/>
</dbReference>
<dbReference type="GeneID" id="136821138"/>
<dbReference type="SUPFAM" id="SSF48065">
    <property type="entry name" value="DBL homology domain (DH-domain)"/>
    <property type="match status" value="1"/>
</dbReference>
<dbReference type="InterPro" id="IPR035963">
    <property type="entry name" value="FERM_2"/>
</dbReference>
<dbReference type="PANTHER" id="PTHR45858:SF5">
    <property type="entry name" value="MOESIN_EZRIN_RADIXIN HOMOLOG 1"/>
    <property type="match status" value="1"/>
</dbReference>
<dbReference type="AlphaFoldDB" id="A0A7M5XCN6"/>
<dbReference type="InterPro" id="IPR014352">
    <property type="entry name" value="FERM/acyl-CoA-bd_prot_sf"/>
</dbReference>
<dbReference type="InterPro" id="IPR051835">
    <property type="entry name" value="RAC1-GEF"/>
</dbReference>
<dbReference type="SUPFAM" id="SSF54236">
    <property type="entry name" value="Ubiquitin-like"/>
    <property type="match status" value="1"/>
</dbReference>
<evidence type="ECO:0000313" key="6">
    <source>
        <dbReference type="Proteomes" id="UP000594262"/>
    </source>
</evidence>
<dbReference type="CDD" id="cd17098">
    <property type="entry name" value="FERM_F1_FARP1_like"/>
    <property type="match status" value="1"/>
</dbReference>
<dbReference type="Gene3D" id="2.30.29.30">
    <property type="entry name" value="Pleckstrin-homology domain (PH domain)/Phosphotyrosine-binding domain (PTB)"/>
    <property type="match status" value="3"/>
</dbReference>
<dbReference type="PROSITE" id="PS00660">
    <property type="entry name" value="FERM_1"/>
    <property type="match status" value="1"/>
</dbReference>
<dbReference type="Pfam" id="PF00621">
    <property type="entry name" value="RhoGEF"/>
    <property type="match status" value="1"/>
</dbReference>
<evidence type="ECO:0000256" key="1">
    <source>
        <dbReference type="SAM" id="MobiDB-lite"/>
    </source>
</evidence>